<dbReference type="InterPro" id="IPR057666">
    <property type="entry name" value="DrpA_SLOG"/>
</dbReference>
<evidence type="ECO:0000256" key="1">
    <source>
        <dbReference type="ARBA" id="ARBA00006525"/>
    </source>
</evidence>
<dbReference type="Pfam" id="PF14520">
    <property type="entry name" value="HHH_5"/>
    <property type="match status" value="1"/>
</dbReference>
<protein>
    <submittedName>
        <fullName evidence="5">Dna recombination-mediator protein a</fullName>
    </submittedName>
</protein>
<dbReference type="PANTHER" id="PTHR43022">
    <property type="entry name" value="PROTEIN SMF"/>
    <property type="match status" value="1"/>
</dbReference>
<organism evidence="5 6">
    <name type="scientific">Desulfoluna butyratoxydans</name>
    <dbReference type="NCBI Taxonomy" id="231438"/>
    <lineage>
        <taxon>Bacteria</taxon>
        <taxon>Pseudomonadati</taxon>
        <taxon>Thermodesulfobacteriota</taxon>
        <taxon>Desulfobacteria</taxon>
        <taxon>Desulfobacterales</taxon>
        <taxon>Desulfolunaceae</taxon>
        <taxon>Desulfoluna</taxon>
    </lineage>
</organism>
<gene>
    <name evidence="5" type="ORF">MSL71_29240</name>
</gene>
<dbReference type="EMBL" id="CAADHO010000005">
    <property type="protein sequence ID" value="VFQ45267.1"/>
    <property type="molecule type" value="Genomic_DNA"/>
</dbReference>
<dbReference type="AlphaFoldDB" id="A0A4U8YPA3"/>
<dbReference type="InterPro" id="IPR041614">
    <property type="entry name" value="DprA_WH"/>
</dbReference>
<keyword evidence="6" id="KW-1185">Reference proteome</keyword>
<dbReference type="InterPro" id="IPR003488">
    <property type="entry name" value="DprA"/>
</dbReference>
<feature type="domain" description="Smf/DprA SLOG" evidence="3">
    <location>
        <begin position="81"/>
        <end position="285"/>
    </location>
</feature>
<evidence type="ECO:0000256" key="2">
    <source>
        <dbReference type="SAM" id="MobiDB-lite"/>
    </source>
</evidence>
<name>A0A4U8YPA3_9BACT</name>
<feature type="region of interest" description="Disordered" evidence="2">
    <location>
        <begin position="296"/>
        <end position="317"/>
    </location>
</feature>
<evidence type="ECO:0000259" key="4">
    <source>
        <dbReference type="Pfam" id="PF17782"/>
    </source>
</evidence>
<dbReference type="RefSeq" id="WP_180141624.1">
    <property type="nucleotide sequence ID" value="NZ_CAADHO010000005.1"/>
</dbReference>
<dbReference type="Gene3D" id="1.10.10.10">
    <property type="entry name" value="Winged helix-like DNA-binding domain superfamily/Winged helix DNA-binding domain"/>
    <property type="match status" value="1"/>
</dbReference>
<dbReference type="Pfam" id="PF17782">
    <property type="entry name" value="WHD_DprA"/>
    <property type="match status" value="1"/>
</dbReference>
<accession>A0A4U8YPA3</accession>
<dbReference type="Gene3D" id="3.40.50.450">
    <property type="match status" value="1"/>
</dbReference>
<dbReference type="InterPro" id="IPR010994">
    <property type="entry name" value="RuvA_2-like"/>
</dbReference>
<evidence type="ECO:0000313" key="5">
    <source>
        <dbReference type="EMBL" id="VFQ45267.1"/>
    </source>
</evidence>
<comment type="similarity">
    <text evidence="1">Belongs to the DprA/Smf family.</text>
</comment>
<evidence type="ECO:0000313" key="6">
    <source>
        <dbReference type="Proteomes" id="UP000507962"/>
    </source>
</evidence>
<dbReference type="SUPFAM" id="SSF47781">
    <property type="entry name" value="RuvA domain 2-like"/>
    <property type="match status" value="1"/>
</dbReference>
<evidence type="ECO:0000259" key="3">
    <source>
        <dbReference type="Pfam" id="PF02481"/>
    </source>
</evidence>
<dbReference type="GO" id="GO:0009294">
    <property type="term" value="P:DNA-mediated transformation"/>
    <property type="evidence" value="ECO:0007669"/>
    <property type="project" value="InterPro"/>
</dbReference>
<feature type="domain" description="DprA winged helix" evidence="4">
    <location>
        <begin position="314"/>
        <end position="372"/>
    </location>
</feature>
<dbReference type="PANTHER" id="PTHR43022:SF1">
    <property type="entry name" value="PROTEIN SMF"/>
    <property type="match status" value="1"/>
</dbReference>
<reference evidence="5 6" key="1">
    <citation type="submission" date="2019-03" db="EMBL/GenBank/DDBJ databases">
        <authorList>
            <person name="Nijsse B."/>
        </authorList>
    </citation>
    <scope>NUCLEOTIDE SEQUENCE [LARGE SCALE GENOMIC DNA]</scope>
    <source>
        <strain evidence="5">Desulfoluna butyratoxydans MSL71</strain>
    </source>
</reference>
<dbReference type="Pfam" id="PF02481">
    <property type="entry name" value="DNA_processg_A"/>
    <property type="match status" value="1"/>
</dbReference>
<proteinExistence type="inferred from homology"/>
<dbReference type="SUPFAM" id="SSF102405">
    <property type="entry name" value="MCP/YpsA-like"/>
    <property type="match status" value="1"/>
</dbReference>
<sequence>MNLLPWFALKEVPGVGNLLFKRLIQAFGSPEKVFESDAKSLVRVDGISHRLAETIRTHRLSDRARRSHDRARDAGVTLLPLTHGDYPRLLATIHDPPPLLQVSGHLDPESAMVALVGSRKATSYGLKNASDLAGELAGSGFTVVSGLARGIDTAAHKGALAAQGHTVAVLGCGLGRVYPPENRRLADAIACSGALISEFDYDSPPEAHHFPMRNRIISGLSLGTVVVEASLKSGSLITARCAADQNREVFAVPGHIRASQSTGTHHLIREGAKLVASSADITEEFAAHIHAAEKSTPTPRDLCDSASGQNPKKPDLSKFSLDHEEISVLKVLDLYPSHIDDILQNVPMGAGRLSAVLLSLELKGVVVRSPGKLFSLKEEKS</sequence>
<dbReference type="Proteomes" id="UP000507962">
    <property type="component" value="Unassembled WGS sequence"/>
</dbReference>
<dbReference type="NCBIfam" id="TIGR00732">
    <property type="entry name" value="dprA"/>
    <property type="match status" value="1"/>
</dbReference>
<dbReference type="InterPro" id="IPR036388">
    <property type="entry name" value="WH-like_DNA-bd_sf"/>
</dbReference>